<name>A0A9P0PHI3_ACAOB</name>
<dbReference type="PANTHER" id="PTHR10773:SF19">
    <property type="match status" value="1"/>
</dbReference>
<keyword evidence="4" id="KW-1185">Reference proteome</keyword>
<sequence length="666" mass="77312">MATGSYAPLDNNPISSDICSSSSEFYESSDDSVVDKNFVPSNDDESSDTSEEGDSPVPTKLSRITETTPEKTPQTRWRQRRDENYEQVKRKRRRNLGQEYSTVKSKKLVKPRELGSPCRCQKNCRDKLSNSHENIFTKFWDLGSYDLQNSYLFGAIRVLKKKRSYKKKQKRQESSRQFTAQYIVNVDGRDVRVCKVEFMSVHGLQNCRGRIDHIVKMKTTGAVVPIKDGRGKHKNRPNALSADQKQSVRNHIDAIPKYQSHYSRANNINKMYLNCDMSIASLHKDYYVPWCQQQNIIPVKQSAYRKIFCTEYNIGFKLPKSDTCKICDESKIKLDIVKSNNDDKEEQRLTTSLTLHQNRAKAMQNLLKLETDRSKSTTNVCVISFDLQQAMPIPKLTTGPAFYCRKVWLYNLGVHDCTAEQGHMFLWTENQAKRGADEVASVLFKFLKDKKDVDHLVVFTDNCPGQNKNWQLMAFWLQLVKEKWFKTITHHFLVTGHTHLPSDRDFALIEKRHRKYAPEVYSPEGWHKIIKDANNKNPFKVTVMQQEDFLKFELLLANVQKSTRMSNKENLDFSGVYTFHFKTENTKSFFVKHSVNGEYNEVNITKKGRPVNIPLCQLKNKYMEPIKISKKKLKKVQSLFPYIPPIHLPFFNGLTSRESDEDVEIV</sequence>
<dbReference type="OrthoDB" id="6351383at2759"/>
<accession>A0A9P0PHI3</accession>
<evidence type="ECO:0000313" key="4">
    <source>
        <dbReference type="Proteomes" id="UP001152888"/>
    </source>
</evidence>
<dbReference type="AlphaFoldDB" id="A0A9P0PHI3"/>
<feature type="compositionally biased region" description="Acidic residues" evidence="1">
    <location>
        <begin position="42"/>
        <end position="54"/>
    </location>
</feature>
<dbReference type="Pfam" id="PF25273">
    <property type="entry name" value="DUF7869"/>
    <property type="match status" value="1"/>
</dbReference>
<feature type="compositionally biased region" description="Polar residues" evidence="1">
    <location>
        <begin position="62"/>
        <end position="76"/>
    </location>
</feature>
<evidence type="ECO:0000256" key="1">
    <source>
        <dbReference type="SAM" id="MobiDB-lite"/>
    </source>
</evidence>
<organism evidence="3 4">
    <name type="scientific">Acanthoscelides obtectus</name>
    <name type="common">Bean weevil</name>
    <name type="synonym">Bruchus obtectus</name>
    <dbReference type="NCBI Taxonomy" id="200917"/>
    <lineage>
        <taxon>Eukaryota</taxon>
        <taxon>Metazoa</taxon>
        <taxon>Ecdysozoa</taxon>
        <taxon>Arthropoda</taxon>
        <taxon>Hexapoda</taxon>
        <taxon>Insecta</taxon>
        <taxon>Pterygota</taxon>
        <taxon>Neoptera</taxon>
        <taxon>Endopterygota</taxon>
        <taxon>Coleoptera</taxon>
        <taxon>Polyphaga</taxon>
        <taxon>Cucujiformia</taxon>
        <taxon>Chrysomeloidea</taxon>
        <taxon>Chrysomelidae</taxon>
        <taxon>Bruchinae</taxon>
        <taxon>Bruchini</taxon>
        <taxon>Acanthoscelides</taxon>
    </lineage>
</organism>
<dbReference type="InterPro" id="IPR057191">
    <property type="entry name" value="DUF7869"/>
</dbReference>
<comment type="caution">
    <text evidence="3">The sequence shown here is derived from an EMBL/GenBank/DDBJ whole genome shotgun (WGS) entry which is preliminary data.</text>
</comment>
<gene>
    <name evidence="3" type="ORF">ACAOBT_LOCUS16952</name>
</gene>
<feature type="domain" description="DUF7869" evidence="2">
    <location>
        <begin position="421"/>
        <end position="560"/>
    </location>
</feature>
<protein>
    <recommendedName>
        <fullName evidence="2">DUF7869 domain-containing protein</fullName>
    </recommendedName>
</protein>
<proteinExistence type="predicted"/>
<feature type="compositionally biased region" description="Low complexity" evidence="1">
    <location>
        <begin position="14"/>
        <end position="26"/>
    </location>
</feature>
<evidence type="ECO:0000313" key="3">
    <source>
        <dbReference type="EMBL" id="CAH1985926.1"/>
    </source>
</evidence>
<dbReference type="PANTHER" id="PTHR10773">
    <property type="entry name" value="DNA-DIRECTED RNA POLYMERASES I, II, AND III SUBUNIT RPABC2"/>
    <property type="match status" value="1"/>
</dbReference>
<dbReference type="EMBL" id="CAKOFQ010006988">
    <property type="protein sequence ID" value="CAH1985926.1"/>
    <property type="molecule type" value="Genomic_DNA"/>
</dbReference>
<feature type="region of interest" description="Disordered" evidence="1">
    <location>
        <begin position="1"/>
        <end position="97"/>
    </location>
</feature>
<evidence type="ECO:0000259" key="2">
    <source>
        <dbReference type="Pfam" id="PF25273"/>
    </source>
</evidence>
<reference evidence="3" key="1">
    <citation type="submission" date="2022-03" db="EMBL/GenBank/DDBJ databases">
        <authorList>
            <person name="Sayadi A."/>
        </authorList>
    </citation>
    <scope>NUCLEOTIDE SEQUENCE</scope>
</reference>
<dbReference type="Proteomes" id="UP001152888">
    <property type="component" value="Unassembled WGS sequence"/>
</dbReference>